<name>A0A3B0UY54_9ZZZZ</name>
<evidence type="ECO:0008006" key="6">
    <source>
        <dbReference type="Google" id="ProtNLM"/>
    </source>
</evidence>
<proteinExistence type="inferred from homology"/>
<keyword evidence="2" id="KW-0540">Nuclease</keyword>
<organism evidence="5">
    <name type="scientific">hydrothermal vent metagenome</name>
    <dbReference type="NCBI Taxonomy" id="652676"/>
    <lineage>
        <taxon>unclassified sequences</taxon>
        <taxon>metagenomes</taxon>
        <taxon>ecological metagenomes</taxon>
    </lineage>
</organism>
<dbReference type="Gene3D" id="1.20.120.580">
    <property type="entry name" value="bsu32300-like"/>
    <property type="match status" value="1"/>
</dbReference>
<evidence type="ECO:0000313" key="5">
    <source>
        <dbReference type="EMBL" id="VAW29529.1"/>
    </source>
</evidence>
<gene>
    <name evidence="5" type="ORF">MNBD_BACTEROID06-1018</name>
</gene>
<dbReference type="GO" id="GO:0004540">
    <property type="term" value="F:RNA nuclease activity"/>
    <property type="evidence" value="ECO:0007669"/>
    <property type="project" value="InterPro"/>
</dbReference>
<comment type="similarity">
    <text evidence="4">Belongs to the HepT RNase toxin family.</text>
</comment>
<evidence type="ECO:0000256" key="1">
    <source>
        <dbReference type="ARBA" id="ARBA00022649"/>
    </source>
</evidence>
<dbReference type="PANTHER" id="PTHR33397:SF3">
    <property type="entry name" value="MRNA NUCLEASE HEPT"/>
    <property type="match status" value="1"/>
</dbReference>
<keyword evidence="3" id="KW-0378">Hydrolase</keyword>
<evidence type="ECO:0000256" key="3">
    <source>
        <dbReference type="ARBA" id="ARBA00022801"/>
    </source>
</evidence>
<feature type="non-terminal residue" evidence="5">
    <location>
        <position position="1"/>
    </location>
</feature>
<dbReference type="Pfam" id="PF01934">
    <property type="entry name" value="HepT-like"/>
    <property type="match status" value="1"/>
</dbReference>
<dbReference type="InterPro" id="IPR037038">
    <property type="entry name" value="HepT-like_sf"/>
</dbReference>
<sequence length="135" mass="15203">EHKLESLRKCIARVESRCPDTIEALIQDIDAQDVLVLNLTRAIQLCVDISVHVLSAQEQSIPDTMGKAFRALSSAGIIDDLLADRMCKAVGFRNIAVHDYEEVNFAIVFAIAQERLFDFRLFAKKMLSIIEQPNE</sequence>
<accession>A0A3B0UY54</accession>
<protein>
    <recommendedName>
        <fullName evidence="6">DUF86 domain-containing protein</fullName>
    </recommendedName>
</protein>
<evidence type="ECO:0000256" key="2">
    <source>
        <dbReference type="ARBA" id="ARBA00022722"/>
    </source>
</evidence>
<reference evidence="5" key="1">
    <citation type="submission" date="2018-06" db="EMBL/GenBank/DDBJ databases">
        <authorList>
            <person name="Zhirakovskaya E."/>
        </authorList>
    </citation>
    <scope>NUCLEOTIDE SEQUENCE</scope>
</reference>
<dbReference type="GO" id="GO:0110001">
    <property type="term" value="C:toxin-antitoxin complex"/>
    <property type="evidence" value="ECO:0007669"/>
    <property type="project" value="InterPro"/>
</dbReference>
<dbReference type="InterPro" id="IPR052379">
    <property type="entry name" value="Type_VII_TA_RNase"/>
</dbReference>
<evidence type="ECO:0000256" key="4">
    <source>
        <dbReference type="ARBA" id="ARBA00024207"/>
    </source>
</evidence>
<dbReference type="InterPro" id="IPR008201">
    <property type="entry name" value="HepT-like"/>
</dbReference>
<dbReference type="PANTHER" id="PTHR33397">
    <property type="entry name" value="UPF0331 PROTEIN YUTE"/>
    <property type="match status" value="1"/>
</dbReference>
<keyword evidence="1" id="KW-1277">Toxin-antitoxin system</keyword>
<dbReference type="EMBL" id="UOES01000590">
    <property type="protein sequence ID" value="VAW29529.1"/>
    <property type="molecule type" value="Genomic_DNA"/>
</dbReference>
<dbReference type="GO" id="GO:0016787">
    <property type="term" value="F:hydrolase activity"/>
    <property type="evidence" value="ECO:0007669"/>
    <property type="project" value="UniProtKB-KW"/>
</dbReference>
<dbReference type="NCBIfam" id="NF047751">
    <property type="entry name" value="HepT_toxin"/>
    <property type="match status" value="1"/>
</dbReference>
<dbReference type="AlphaFoldDB" id="A0A3B0UY54"/>